<evidence type="ECO:0000256" key="1">
    <source>
        <dbReference type="SAM" id="MobiDB-lite"/>
    </source>
</evidence>
<proteinExistence type="predicted"/>
<sequence>MMAPPAQSAATPAPGPSLRDIHLPPEPSWWPPAPGWWVLAGLLLLAGLAASWLWRKHRRAQHQRRQVLLELDRLVIQHQRDGDQSALASGLHQLLRRVARKHDALAAQQRGEAWRQTLARMPVDAATLDRLLALDQQIYRPSSSFDHAAAVIAARQWLRLALNPAAWKRTAPEHAHA</sequence>
<organism evidence="3 4">
    <name type="scientific">Rhodanobacter terrae</name>
    <dbReference type="NCBI Taxonomy" id="418647"/>
    <lineage>
        <taxon>Bacteria</taxon>
        <taxon>Pseudomonadati</taxon>
        <taxon>Pseudomonadota</taxon>
        <taxon>Gammaproteobacteria</taxon>
        <taxon>Lysobacterales</taxon>
        <taxon>Rhodanobacteraceae</taxon>
        <taxon>Rhodanobacter</taxon>
    </lineage>
</organism>
<dbReference type="RefSeq" id="WP_377326951.1">
    <property type="nucleotide sequence ID" value="NZ_JBHSNG010000010.1"/>
</dbReference>
<protein>
    <submittedName>
        <fullName evidence="3">DUF4381 domain-containing protein</fullName>
    </submittedName>
</protein>
<dbReference type="EMBL" id="JBHSNG010000010">
    <property type="protein sequence ID" value="MFC5581623.1"/>
    <property type="molecule type" value="Genomic_DNA"/>
</dbReference>
<dbReference type="Pfam" id="PF14316">
    <property type="entry name" value="DUF4381"/>
    <property type="match status" value="1"/>
</dbReference>
<dbReference type="InterPro" id="IPR025489">
    <property type="entry name" value="DUF4381"/>
</dbReference>
<feature type="region of interest" description="Disordered" evidence="1">
    <location>
        <begin position="1"/>
        <end position="20"/>
    </location>
</feature>
<evidence type="ECO:0000256" key="2">
    <source>
        <dbReference type="SAM" id="Phobius"/>
    </source>
</evidence>
<comment type="caution">
    <text evidence="3">The sequence shown here is derived from an EMBL/GenBank/DDBJ whole genome shotgun (WGS) entry which is preliminary data.</text>
</comment>
<feature type="transmembrane region" description="Helical" evidence="2">
    <location>
        <begin position="35"/>
        <end position="54"/>
    </location>
</feature>
<dbReference type="Proteomes" id="UP001596111">
    <property type="component" value="Unassembled WGS sequence"/>
</dbReference>
<evidence type="ECO:0000313" key="4">
    <source>
        <dbReference type="Proteomes" id="UP001596111"/>
    </source>
</evidence>
<feature type="compositionally biased region" description="Low complexity" evidence="1">
    <location>
        <begin position="1"/>
        <end position="12"/>
    </location>
</feature>
<keyword evidence="2" id="KW-0472">Membrane</keyword>
<evidence type="ECO:0000313" key="3">
    <source>
        <dbReference type="EMBL" id="MFC5581623.1"/>
    </source>
</evidence>
<name>A0ABW0SYE3_9GAMM</name>
<keyword evidence="4" id="KW-1185">Reference proteome</keyword>
<keyword evidence="2" id="KW-1133">Transmembrane helix</keyword>
<accession>A0ABW0SYE3</accession>
<keyword evidence="2" id="KW-0812">Transmembrane</keyword>
<reference evidence="4" key="1">
    <citation type="journal article" date="2019" name="Int. J. Syst. Evol. Microbiol.">
        <title>The Global Catalogue of Microorganisms (GCM) 10K type strain sequencing project: providing services to taxonomists for standard genome sequencing and annotation.</title>
        <authorList>
            <consortium name="The Broad Institute Genomics Platform"/>
            <consortium name="The Broad Institute Genome Sequencing Center for Infectious Disease"/>
            <person name="Wu L."/>
            <person name="Ma J."/>
        </authorList>
    </citation>
    <scope>NUCLEOTIDE SEQUENCE [LARGE SCALE GENOMIC DNA]</scope>
    <source>
        <strain evidence="4">CGMCC 1.13587</strain>
    </source>
</reference>
<gene>
    <name evidence="3" type="ORF">ACFPPB_10920</name>
</gene>